<dbReference type="STRING" id="135651.G0PNE3"/>
<dbReference type="AlphaFoldDB" id="G0PNE3"/>
<dbReference type="HOGENOM" id="CLU_3282391_0_0_1"/>
<keyword evidence="3" id="KW-1185">Reference proteome</keyword>
<evidence type="ECO:0000256" key="1">
    <source>
        <dbReference type="SAM" id="MobiDB-lite"/>
    </source>
</evidence>
<feature type="compositionally biased region" description="Polar residues" evidence="1">
    <location>
        <begin position="1"/>
        <end position="13"/>
    </location>
</feature>
<dbReference type="InParanoid" id="G0PNE3"/>
<sequence length="41" mass="4464">MSNWNVNANSFVPNVNARPFVPGQPYSPPANEQQPAPEPAE</sequence>
<name>G0PNE3_CAEBE</name>
<feature type="non-terminal residue" evidence="2">
    <location>
        <position position="41"/>
    </location>
</feature>
<dbReference type="OrthoDB" id="342024at2759"/>
<evidence type="ECO:0000313" key="2">
    <source>
        <dbReference type="EMBL" id="EGT41630.1"/>
    </source>
</evidence>
<proteinExistence type="predicted"/>
<reference evidence="3" key="1">
    <citation type="submission" date="2011-07" db="EMBL/GenBank/DDBJ databases">
        <authorList>
            <consortium name="Caenorhabditis brenneri Sequencing and Analysis Consortium"/>
            <person name="Wilson R.K."/>
        </authorList>
    </citation>
    <scope>NUCLEOTIDE SEQUENCE [LARGE SCALE GENOMIC DNA]</scope>
    <source>
        <strain evidence="3">PB2801</strain>
    </source>
</reference>
<protein>
    <submittedName>
        <fullName evidence="2">Uncharacterized protein</fullName>
    </submittedName>
</protein>
<evidence type="ECO:0000313" key="3">
    <source>
        <dbReference type="Proteomes" id="UP000008068"/>
    </source>
</evidence>
<dbReference type="Proteomes" id="UP000008068">
    <property type="component" value="Unassembled WGS sequence"/>
</dbReference>
<gene>
    <name evidence="2" type="ORF">CAEBREN_31469</name>
</gene>
<feature type="region of interest" description="Disordered" evidence="1">
    <location>
        <begin position="1"/>
        <end position="41"/>
    </location>
</feature>
<organism evidence="3">
    <name type="scientific">Caenorhabditis brenneri</name>
    <name type="common">Nematode worm</name>
    <dbReference type="NCBI Taxonomy" id="135651"/>
    <lineage>
        <taxon>Eukaryota</taxon>
        <taxon>Metazoa</taxon>
        <taxon>Ecdysozoa</taxon>
        <taxon>Nematoda</taxon>
        <taxon>Chromadorea</taxon>
        <taxon>Rhabditida</taxon>
        <taxon>Rhabditina</taxon>
        <taxon>Rhabditomorpha</taxon>
        <taxon>Rhabditoidea</taxon>
        <taxon>Rhabditidae</taxon>
        <taxon>Peloderinae</taxon>
        <taxon>Caenorhabditis</taxon>
    </lineage>
</organism>
<dbReference type="EMBL" id="GL381864">
    <property type="protein sequence ID" value="EGT41630.1"/>
    <property type="molecule type" value="Genomic_DNA"/>
</dbReference>
<accession>G0PNE3</accession>